<evidence type="ECO:0000256" key="2">
    <source>
        <dbReference type="SAM" id="Phobius"/>
    </source>
</evidence>
<feature type="transmembrane region" description="Helical" evidence="2">
    <location>
        <begin position="150"/>
        <end position="169"/>
    </location>
</feature>
<dbReference type="Gene3D" id="2.60.40.10">
    <property type="entry name" value="Immunoglobulins"/>
    <property type="match status" value="1"/>
</dbReference>
<sequence length="235" mass="26185">MGAGGSPMCLSLASFKGMRSRLDRPLLWAIFLSTALQNTAVDCKRLRTNDLPSPKLNSRTNVVSMGQNVSLSCSSKNTSVNVTYSLFLGRKHLQTKKSGQTVTFYLKISNADETGPYKCKTNDSSGQKYSQDFNFTIAKESCPLCLLSQLLPAVLLGLLVIILVLVFFIRTKYKRGKAQRASKSKSSGDQSRKRQDNPRSYTMPLRSSRRWYPGNKRAMLVIKRITSILTSPTEV</sequence>
<reference evidence="5" key="1">
    <citation type="submission" date="2025-08" db="UniProtKB">
        <authorList>
            <consortium name="RefSeq"/>
        </authorList>
    </citation>
    <scope>IDENTIFICATION</scope>
</reference>
<name>A0ABM0KPT2_MICOH</name>
<protein>
    <submittedName>
        <fullName evidence="5">Allergin-1</fullName>
    </submittedName>
</protein>
<evidence type="ECO:0000313" key="5">
    <source>
        <dbReference type="RefSeq" id="XP_005350475.2"/>
    </source>
</evidence>
<dbReference type="PROSITE" id="PS50835">
    <property type="entry name" value="IG_LIKE"/>
    <property type="match status" value="1"/>
</dbReference>
<evidence type="ECO:0000259" key="3">
    <source>
        <dbReference type="PROSITE" id="PS50835"/>
    </source>
</evidence>
<evidence type="ECO:0000256" key="1">
    <source>
        <dbReference type="SAM" id="MobiDB-lite"/>
    </source>
</evidence>
<keyword evidence="2" id="KW-0472">Membrane</keyword>
<proteinExistence type="predicted"/>
<keyword evidence="2" id="KW-0812">Transmembrane</keyword>
<dbReference type="Proteomes" id="UP000694915">
    <property type="component" value="Chromosome 7"/>
</dbReference>
<dbReference type="Pfam" id="PF13895">
    <property type="entry name" value="Ig_2"/>
    <property type="match status" value="1"/>
</dbReference>
<dbReference type="InterPro" id="IPR007110">
    <property type="entry name" value="Ig-like_dom"/>
</dbReference>
<dbReference type="InterPro" id="IPR036179">
    <property type="entry name" value="Ig-like_dom_sf"/>
</dbReference>
<gene>
    <name evidence="5" type="primary">Milr1</name>
</gene>
<feature type="region of interest" description="Disordered" evidence="1">
    <location>
        <begin position="179"/>
        <end position="209"/>
    </location>
</feature>
<evidence type="ECO:0000313" key="4">
    <source>
        <dbReference type="Proteomes" id="UP000694915"/>
    </source>
</evidence>
<dbReference type="SUPFAM" id="SSF48726">
    <property type="entry name" value="Immunoglobulin"/>
    <property type="match status" value="1"/>
</dbReference>
<accession>A0ABM0KPT2</accession>
<dbReference type="InterPro" id="IPR003599">
    <property type="entry name" value="Ig_sub"/>
</dbReference>
<dbReference type="GeneID" id="101984455"/>
<dbReference type="RefSeq" id="XP_005350475.2">
    <property type="nucleotide sequence ID" value="XM_005350418.3"/>
</dbReference>
<organism evidence="4 5">
    <name type="scientific">Microtus ochrogaster</name>
    <name type="common">Prairie vole</name>
    <dbReference type="NCBI Taxonomy" id="79684"/>
    <lineage>
        <taxon>Eukaryota</taxon>
        <taxon>Metazoa</taxon>
        <taxon>Chordata</taxon>
        <taxon>Craniata</taxon>
        <taxon>Vertebrata</taxon>
        <taxon>Euteleostomi</taxon>
        <taxon>Mammalia</taxon>
        <taxon>Eutheria</taxon>
        <taxon>Euarchontoglires</taxon>
        <taxon>Glires</taxon>
        <taxon>Rodentia</taxon>
        <taxon>Myomorpha</taxon>
        <taxon>Muroidea</taxon>
        <taxon>Cricetidae</taxon>
        <taxon>Arvicolinae</taxon>
        <taxon>Microtus</taxon>
    </lineage>
</organism>
<keyword evidence="4" id="KW-1185">Reference proteome</keyword>
<keyword evidence="2" id="KW-1133">Transmembrane helix</keyword>
<dbReference type="InterPro" id="IPR013783">
    <property type="entry name" value="Ig-like_fold"/>
</dbReference>
<feature type="domain" description="Ig-like" evidence="3">
    <location>
        <begin position="52"/>
        <end position="136"/>
    </location>
</feature>
<dbReference type="SMART" id="SM00409">
    <property type="entry name" value="IG"/>
    <property type="match status" value="1"/>
</dbReference>